<accession>A0AAP6ZU40</accession>
<feature type="signal peptide" evidence="14">
    <location>
        <begin position="1"/>
        <end position="21"/>
    </location>
</feature>
<evidence type="ECO:0000256" key="7">
    <source>
        <dbReference type="ARBA" id="ARBA00023077"/>
    </source>
</evidence>
<dbReference type="SUPFAM" id="SSF56935">
    <property type="entry name" value="Porins"/>
    <property type="match status" value="1"/>
</dbReference>
<reference evidence="17 18" key="1">
    <citation type="submission" date="2019-09" db="EMBL/GenBank/DDBJ databases">
        <title>Draft genome sequencing and comparative genomics of hatchery-associated Vibrios.</title>
        <authorList>
            <person name="Kehlet-Delgado H."/>
            <person name="Mueller R.S."/>
        </authorList>
    </citation>
    <scope>NUCLEOTIDE SEQUENCE [LARGE SCALE GENOMIC DNA]</scope>
    <source>
        <strain evidence="17 18">09-121-3</strain>
    </source>
</reference>
<protein>
    <submittedName>
        <fullName evidence="17">TonB-dependent hemoglobin/transferrin/lactoferrin family receptor</fullName>
    </submittedName>
</protein>
<dbReference type="PANTHER" id="PTHR30069:SF29">
    <property type="entry name" value="HEMOGLOBIN AND HEMOGLOBIN-HAPTOGLOBIN-BINDING PROTEIN 1-RELATED"/>
    <property type="match status" value="1"/>
</dbReference>
<dbReference type="InterPro" id="IPR039426">
    <property type="entry name" value="TonB-dep_rcpt-like"/>
</dbReference>
<comment type="subcellular location">
    <subcellularLocation>
        <location evidence="1 11">Cell outer membrane</location>
        <topology evidence="1 11">Multi-pass membrane protein</topology>
    </subcellularLocation>
</comment>
<name>A0AAP6ZU40_9VIBR</name>
<evidence type="ECO:0000259" key="16">
    <source>
        <dbReference type="Pfam" id="PF07715"/>
    </source>
</evidence>
<feature type="domain" description="TonB-dependent receptor plug" evidence="16">
    <location>
        <begin position="41"/>
        <end position="155"/>
    </location>
</feature>
<comment type="caution">
    <text evidence="17">The sequence shown here is derived from an EMBL/GenBank/DDBJ whole genome shotgun (WGS) entry which is preliminary data.</text>
</comment>
<dbReference type="InterPro" id="IPR036942">
    <property type="entry name" value="Beta-barrel_TonB_sf"/>
</dbReference>
<dbReference type="InterPro" id="IPR012910">
    <property type="entry name" value="Plug_dom"/>
</dbReference>
<dbReference type="Pfam" id="PF07715">
    <property type="entry name" value="Plug"/>
    <property type="match status" value="1"/>
</dbReference>
<evidence type="ECO:0000256" key="12">
    <source>
        <dbReference type="RuleBase" id="RU003357"/>
    </source>
</evidence>
<evidence type="ECO:0000256" key="1">
    <source>
        <dbReference type="ARBA" id="ARBA00004571"/>
    </source>
</evidence>
<dbReference type="CDD" id="cd01347">
    <property type="entry name" value="ligand_gated_channel"/>
    <property type="match status" value="1"/>
</dbReference>
<evidence type="ECO:0000256" key="2">
    <source>
        <dbReference type="ARBA" id="ARBA00008143"/>
    </source>
</evidence>
<dbReference type="InterPro" id="IPR011276">
    <property type="entry name" value="TonB_haem/Hb_rcpt"/>
</dbReference>
<organism evidence="17 18">
    <name type="scientific">Vibrio coralliilyticus</name>
    <dbReference type="NCBI Taxonomy" id="190893"/>
    <lineage>
        <taxon>Bacteria</taxon>
        <taxon>Pseudomonadati</taxon>
        <taxon>Pseudomonadota</taxon>
        <taxon>Gammaproteobacteria</taxon>
        <taxon>Vibrionales</taxon>
        <taxon>Vibrionaceae</taxon>
        <taxon>Vibrio</taxon>
    </lineage>
</organism>
<evidence type="ECO:0000256" key="8">
    <source>
        <dbReference type="ARBA" id="ARBA00023136"/>
    </source>
</evidence>
<dbReference type="Gene3D" id="2.170.130.10">
    <property type="entry name" value="TonB-dependent receptor, plug domain"/>
    <property type="match status" value="1"/>
</dbReference>
<evidence type="ECO:0000259" key="15">
    <source>
        <dbReference type="Pfam" id="PF00593"/>
    </source>
</evidence>
<keyword evidence="7 12" id="KW-0798">TonB box</keyword>
<dbReference type="InterPro" id="IPR010949">
    <property type="entry name" value="TonB_Hb/transfer/lactofer_rcpt"/>
</dbReference>
<dbReference type="InterPro" id="IPR037066">
    <property type="entry name" value="Plug_dom_sf"/>
</dbReference>
<dbReference type="Proteomes" id="UP000576645">
    <property type="component" value="Unassembled WGS sequence"/>
</dbReference>
<dbReference type="GO" id="GO:0044718">
    <property type="term" value="P:siderophore transmembrane transport"/>
    <property type="evidence" value="ECO:0007669"/>
    <property type="project" value="TreeGrafter"/>
</dbReference>
<feature type="region of interest" description="Disordered" evidence="13">
    <location>
        <begin position="419"/>
        <end position="439"/>
    </location>
</feature>
<evidence type="ECO:0000256" key="9">
    <source>
        <dbReference type="ARBA" id="ARBA00023170"/>
    </source>
</evidence>
<evidence type="ECO:0000256" key="6">
    <source>
        <dbReference type="ARBA" id="ARBA00022729"/>
    </source>
</evidence>
<keyword evidence="6 14" id="KW-0732">Signal</keyword>
<evidence type="ECO:0000256" key="14">
    <source>
        <dbReference type="SAM" id="SignalP"/>
    </source>
</evidence>
<dbReference type="Gene3D" id="2.40.170.20">
    <property type="entry name" value="TonB-dependent receptor, beta-barrel domain"/>
    <property type="match status" value="1"/>
</dbReference>
<evidence type="ECO:0000256" key="13">
    <source>
        <dbReference type="SAM" id="MobiDB-lite"/>
    </source>
</evidence>
<keyword evidence="10 11" id="KW-0998">Cell outer membrane</keyword>
<dbReference type="NCBIfam" id="TIGR01786">
    <property type="entry name" value="TonB-hemlactrns"/>
    <property type="match status" value="1"/>
</dbReference>
<dbReference type="RefSeq" id="WP_171354322.1">
    <property type="nucleotide sequence ID" value="NZ_VTXP01000032.1"/>
</dbReference>
<dbReference type="PANTHER" id="PTHR30069">
    <property type="entry name" value="TONB-DEPENDENT OUTER MEMBRANE RECEPTOR"/>
    <property type="match status" value="1"/>
</dbReference>
<dbReference type="GO" id="GO:0009279">
    <property type="term" value="C:cell outer membrane"/>
    <property type="evidence" value="ECO:0007669"/>
    <property type="project" value="UniProtKB-SubCell"/>
</dbReference>
<dbReference type="InterPro" id="IPR000531">
    <property type="entry name" value="Beta-barrel_TonB"/>
</dbReference>
<evidence type="ECO:0000256" key="5">
    <source>
        <dbReference type="ARBA" id="ARBA00022692"/>
    </source>
</evidence>
<keyword evidence="9 17" id="KW-0675">Receptor</keyword>
<dbReference type="PROSITE" id="PS52016">
    <property type="entry name" value="TONB_DEPENDENT_REC_3"/>
    <property type="match status" value="1"/>
</dbReference>
<dbReference type="Pfam" id="PF00593">
    <property type="entry name" value="TonB_dep_Rec_b-barrel"/>
    <property type="match status" value="1"/>
</dbReference>
<evidence type="ECO:0000256" key="10">
    <source>
        <dbReference type="ARBA" id="ARBA00023237"/>
    </source>
</evidence>
<keyword evidence="3 11" id="KW-0813">Transport</keyword>
<feature type="chain" id="PRO_5042855925" evidence="14">
    <location>
        <begin position="22"/>
        <end position="709"/>
    </location>
</feature>
<dbReference type="NCBIfam" id="TIGR01785">
    <property type="entry name" value="TonB-hemin"/>
    <property type="match status" value="1"/>
</dbReference>
<dbReference type="GO" id="GO:0015344">
    <property type="term" value="F:siderophore uptake transmembrane transporter activity"/>
    <property type="evidence" value="ECO:0007669"/>
    <property type="project" value="TreeGrafter"/>
</dbReference>
<keyword evidence="4 11" id="KW-1134">Transmembrane beta strand</keyword>
<evidence type="ECO:0000313" key="18">
    <source>
        <dbReference type="Proteomes" id="UP000576645"/>
    </source>
</evidence>
<feature type="domain" description="TonB-dependent receptor-like beta-barrel" evidence="15">
    <location>
        <begin position="230"/>
        <end position="673"/>
    </location>
</feature>
<evidence type="ECO:0000313" key="17">
    <source>
        <dbReference type="EMBL" id="NOJ26280.1"/>
    </source>
</evidence>
<evidence type="ECO:0000256" key="3">
    <source>
        <dbReference type="ARBA" id="ARBA00022448"/>
    </source>
</evidence>
<keyword evidence="8 11" id="KW-0472">Membrane</keyword>
<dbReference type="EMBL" id="VTXP01000032">
    <property type="protein sequence ID" value="NOJ26280.1"/>
    <property type="molecule type" value="Genomic_DNA"/>
</dbReference>
<proteinExistence type="inferred from homology"/>
<dbReference type="GO" id="GO:0015232">
    <property type="term" value="F:heme transmembrane transporter activity"/>
    <property type="evidence" value="ECO:0007669"/>
    <property type="project" value="InterPro"/>
</dbReference>
<evidence type="ECO:0000256" key="11">
    <source>
        <dbReference type="PROSITE-ProRule" id="PRU01360"/>
    </source>
</evidence>
<evidence type="ECO:0000256" key="4">
    <source>
        <dbReference type="ARBA" id="ARBA00022452"/>
    </source>
</evidence>
<sequence length="709" mass="78380">MYKKSLLSASIVLALAPSVHAEEYALFDEVVVSASRTEQQLEDVAGSVSVVTADDIENNMTSGLEDVFKYTPGVTIQSNSRQGVQSINIRGMEGNRIKVLVDGVSQTNQFTPSGTQSYNFINSSRVDVDTDLLKSVEIVKGAASSLYGSDAIGGIVAFETIDPQDLLDGRESGGHLKFNYSSASNTFSESVAVAKKFDDLEALVAFTRRDGDELDNFGTPDKQETANNNLLVKLDYKVNDDHRVKFTGNVIHNTVDTDLTSTSYTNYTGDDTTEQQQIGIEHIWNTNAQFADTLTWQLDWLKKEENGVTNRTSNGGMFLPTAGNVQKKDYIYEDKGIQFDLQLDKSFYVGNAEHYLIYGAEYSDKDIKNLNNEYNSIDADKVIFYIPAASETRYGFFVQDEITLGNLVVTPGIRFDSFETDPGDASANPSGNDQSEYKKYSDSALTGRIGTVYTLDEQNKVFAQISQGFRAPDFQELYYSFGNPAHGYINSPNPDLEAEESVSYELGWRHNTNVSSSEISLFYSDYDNFIDSQIVSGSNTPTDPSVYKNVNIDEAKIKGIEASNTFYWDEIAPVEGFSSRIAAVYTEGEDHEGKPLNSVNPWNAIVGVNYDSPTGSWGTSFSVSYTAGKDAKDINSSGSSDEYITISSATVADLTAYYVPVEDLTLRAGIFNLADKEYYNWNDVRGLTEENKDLTQAGRNWAITAKYEF</sequence>
<comment type="similarity">
    <text evidence="2">Belongs to the TonB-dependent receptor family. Hemoglobin/haptoglobin binding protein subfamily.</text>
</comment>
<dbReference type="AlphaFoldDB" id="A0AAP6ZU40"/>
<keyword evidence="5 11" id="KW-0812">Transmembrane</keyword>
<gene>
    <name evidence="17" type="ORF">F0238_26645</name>
</gene>